<dbReference type="InterPro" id="IPR048955">
    <property type="entry name" value="Cip1-like_core"/>
</dbReference>
<feature type="chain" id="PRO_5046228658" description="Cip1-like core domain-containing protein" evidence="1">
    <location>
        <begin position="19"/>
        <end position="250"/>
    </location>
</feature>
<protein>
    <recommendedName>
        <fullName evidence="2">Cip1-like core domain-containing protein</fullName>
    </recommendedName>
</protein>
<dbReference type="Gene3D" id="2.60.120.200">
    <property type="match status" value="1"/>
</dbReference>
<reference evidence="3 4" key="1">
    <citation type="submission" date="2021-03" db="EMBL/GenBank/DDBJ databases">
        <title>Sequencing the genomes of 1000 actinobacteria strains.</title>
        <authorList>
            <person name="Klenk H.-P."/>
        </authorList>
    </citation>
    <scope>NUCLEOTIDE SEQUENCE [LARGE SCALE GENOMIC DNA]</scope>
    <source>
        <strain evidence="3 4">DSM 45510</strain>
    </source>
</reference>
<dbReference type="Proteomes" id="UP000741013">
    <property type="component" value="Unassembled WGS sequence"/>
</dbReference>
<sequence length="250" mass="26559">MRKLAGALAIACAAAATAVVVAPARGAECAATVCEDFEAMTTPGGRWTVGAPNCQGTGTVTIDTTVAHTGTRSAKVAGGGNYCNHIFLGTSLADVTTGSVLYGRFHVRHATPLPQAHVTFMAMRDTADNNRDLRAGGQNQVLQWNRESDDATLPAQSPAGVAQSAPLPVNTWSCFEFQLDHGKLRTWLNSTEVPGLVVDGTPTPDIDQQWLNRAWQPAVTDLRLGWEGYGNDADTFWFDDIALGTSRIGC</sequence>
<evidence type="ECO:0000259" key="2">
    <source>
        <dbReference type="Pfam" id="PF21340"/>
    </source>
</evidence>
<keyword evidence="1" id="KW-0732">Signal</keyword>
<keyword evidence="4" id="KW-1185">Reference proteome</keyword>
<gene>
    <name evidence="3" type="ORF">JOM49_000315</name>
</gene>
<dbReference type="EMBL" id="JAGGMS010000001">
    <property type="protein sequence ID" value="MBP2178789.1"/>
    <property type="molecule type" value="Genomic_DNA"/>
</dbReference>
<proteinExistence type="predicted"/>
<name>A0ABS4PHB0_9PSEU</name>
<dbReference type="Pfam" id="PF21340">
    <property type="entry name" value="Polysacc_lyase-like"/>
    <property type="match status" value="1"/>
</dbReference>
<feature type="signal peptide" evidence="1">
    <location>
        <begin position="1"/>
        <end position="18"/>
    </location>
</feature>
<evidence type="ECO:0000313" key="4">
    <source>
        <dbReference type="Proteomes" id="UP000741013"/>
    </source>
</evidence>
<dbReference type="RefSeq" id="WP_245369207.1">
    <property type="nucleotide sequence ID" value="NZ_JAGGMS010000001.1"/>
</dbReference>
<evidence type="ECO:0000313" key="3">
    <source>
        <dbReference type="EMBL" id="MBP2178789.1"/>
    </source>
</evidence>
<accession>A0ABS4PHB0</accession>
<feature type="domain" description="Cip1-like core" evidence="2">
    <location>
        <begin position="36"/>
        <end position="245"/>
    </location>
</feature>
<comment type="caution">
    <text evidence="3">The sequence shown here is derived from an EMBL/GenBank/DDBJ whole genome shotgun (WGS) entry which is preliminary data.</text>
</comment>
<evidence type="ECO:0000256" key="1">
    <source>
        <dbReference type="SAM" id="SignalP"/>
    </source>
</evidence>
<organism evidence="3 4">
    <name type="scientific">Amycolatopsis magusensis</name>
    <dbReference type="NCBI Taxonomy" id="882444"/>
    <lineage>
        <taxon>Bacteria</taxon>
        <taxon>Bacillati</taxon>
        <taxon>Actinomycetota</taxon>
        <taxon>Actinomycetes</taxon>
        <taxon>Pseudonocardiales</taxon>
        <taxon>Pseudonocardiaceae</taxon>
        <taxon>Amycolatopsis</taxon>
    </lineage>
</organism>